<reference evidence="1" key="1">
    <citation type="submission" date="2021-02" db="EMBL/GenBank/DDBJ databases">
        <authorList>
            <person name="Nowell W R."/>
        </authorList>
    </citation>
    <scope>NUCLEOTIDE SEQUENCE</scope>
</reference>
<dbReference type="Proteomes" id="UP000676336">
    <property type="component" value="Unassembled WGS sequence"/>
</dbReference>
<accession>A0A8S3AI00</accession>
<evidence type="ECO:0000313" key="1">
    <source>
        <dbReference type="EMBL" id="CAF4737288.1"/>
    </source>
</evidence>
<name>A0A8S3AI00_9BILA</name>
<protein>
    <submittedName>
        <fullName evidence="1">Uncharacterized protein</fullName>
    </submittedName>
</protein>
<sequence>MNLRLPLTEVKGIRDRTMLINIDHWCDVESSDQFHYSG</sequence>
<gene>
    <name evidence="1" type="ORF">SMN809_LOCUS44550</name>
</gene>
<organism evidence="1 2">
    <name type="scientific">Rotaria magnacalcarata</name>
    <dbReference type="NCBI Taxonomy" id="392030"/>
    <lineage>
        <taxon>Eukaryota</taxon>
        <taxon>Metazoa</taxon>
        <taxon>Spiralia</taxon>
        <taxon>Gnathifera</taxon>
        <taxon>Rotifera</taxon>
        <taxon>Eurotatoria</taxon>
        <taxon>Bdelloidea</taxon>
        <taxon>Philodinida</taxon>
        <taxon>Philodinidae</taxon>
        <taxon>Rotaria</taxon>
    </lineage>
</organism>
<dbReference type="EMBL" id="CAJOBI010133926">
    <property type="protein sequence ID" value="CAF4737288.1"/>
    <property type="molecule type" value="Genomic_DNA"/>
</dbReference>
<dbReference type="AlphaFoldDB" id="A0A8S3AI00"/>
<comment type="caution">
    <text evidence="1">The sequence shown here is derived from an EMBL/GenBank/DDBJ whole genome shotgun (WGS) entry which is preliminary data.</text>
</comment>
<proteinExistence type="predicted"/>
<evidence type="ECO:0000313" key="2">
    <source>
        <dbReference type="Proteomes" id="UP000676336"/>
    </source>
</evidence>
<feature type="non-terminal residue" evidence="1">
    <location>
        <position position="38"/>
    </location>
</feature>